<proteinExistence type="predicted"/>
<dbReference type="Proteomes" id="UP000664288">
    <property type="component" value="Unassembled WGS sequence"/>
</dbReference>
<protein>
    <submittedName>
        <fullName evidence="1">Uncharacterized protein</fullName>
    </submittedName>
</protein>
<accession>A0ABS3J396</accession>
<sequence>MSVVDPAAEMMKNQLERAALSTSPLQALQKQMDSFRLQEILPSNASEELAKPWNDSALDSLRRAMAPANELTDRMRSLGLLAGEETPLGRLSKRIGEQQVAIDALKSGVSMDAASRSVFEHSRSLDGDVPKVVRVPSLPPLPPNPLNETNKRLARIESRFDQLQNVATEGAQIATGLQASAAEFLLKFEQAAAENDRTASRAIRIGVIAIVIAVAMPTLQIAYSEYRRVSDTDHSIHATKSASLEDMITSDNGDMTSNWFDRSRLPSGFEAAELLDYLDVGR</sequence>
<evidence type="ECO:0000313" key="2">
    <source>
        <dbReference type="Proteomes" id="UP000664288"/>
    </source>
</evidence>
<dbReference type="EMBL" id="JAFMPY010000006">
    <property type="protein sequence ID" value="MBO0903458.1"/>
    <property type="molecule type" value="Genomic_DNA"/>
</dbReference>
<organism evidence="1 2">
    <name type="scientific">Jiella sonneratiae</name>
    <dbReference type="NCBI Taxonomy" id="2816856"/>
    <lineage>
        <taxon>Bacteria</taxon>
        <taxon>Pseudomonadati</taxon>
        <taxon>Pseudomonadota</taxon>
        <taxon>Alphaproteobacteria</taxon>
        <taxon>Hyphomicrobiales</taxon>
        <taxon>Aurantimonadaceae</taxon>
        <taxon>Jiella</taxon>
    </lineage>
</organism>
<name>A0ABS3J396_9HYPH</name>
<evidence type="ECO:0000313" key="1">
    <source>
        <dbReference type="EMBL" id="MBO0903458.1"/>
    </source>
</evidence>
<reference evidence="1 2" key="1">
    <citation type="submission" date="2021-03" db="EMBL/GenBank/DDBJ databases">
        <title>Whole genome sequence of Jiella sp. MQZ13P-4.</title>
        <authorList>
            <person name="Tuo L."/>
        </authorList>
    </citation>
    <scope>NUCLEOTIDE SEQUENCE [LARGE SCALE GENOMIC DNA]</scope>
    <source>
        <strain evidence="1 2">MQZ13P-4</strain>
    </source>
</reference>
<keyword evidence="2" id="KW-1185">Reference proteome</keyword>
<comment type="caution">
    <text evidence="1">The sequence shown here is derived from an EMBL/GenBank/DDBJ whole genome shotgun (WGS) entry which is preliminary data.</text>
</comment>
<gene>
    <name evidence="1" type="ORF">J1C47_07365</name>
</gene>
<dbReference type="RefSeq" id="WP_207350104.1">
    <property type="nucleotide sequence ID" value="NZ_JAFMPY010000006.1"/>
</dbReference>